<dbReference type="SUPFAM" id="SSF56801">
    <property type="entry name" value="Acetyl-CoA synthetase-like"/>
    <property type="match status" value="1"/>
</dbReference>
<evidence type="ECO:0000259" key="6">
    <source>
        <dbReference type="Pfam" id="PF00501"/>
    </source>
</evidence>
<gene>
    <name evidence="8" type="ORF">DKG75_06685</name>
</gene>
<comment type="caution">
    <text evidence="8">The sequence shown here is derived from an EMBL/GenBank/DDBJ whole genome shotgun (WGS) entry which is preliminary data.</text>
</comment>
<dbReference type="InterPro" id="IPR000873">
    <property type="entry name" value="AMP-dep_synth/lig_dom"/>
</dbReference>
<evidence type="ECO:0000256" key="4">
    <source>
        <dbReference type="ARBA" id="ARBA00066616"/>
    </source>
</evidence>
<dbReference type="Pfam" id="PF13193">
    <property type="entry name" value="AMP-binding_C"/>
    <property type="match status" value="1"/>
</dbReference>
<feature type="domain" description="AMP-dependent synthetase/ligase" evidence="6">
    <location>
        <begin position="12"/>
        <end position="360"/>
    </location>
</feature>
<organism evidence="8 9">
    <name type="scientific">Zavarzinia compransoris</name>
    <dbReference type="NCBI Taxonomy" id="1264899"/>
    <lineage>
        <taxon>Bacteria</taxon>
        <taxon>Pseudomonadati</taxon>
        <taxon>Pseudomonadota</taxon>
        <taxon>Alphaproteobacteria</taxon>
        <taxon>Rhodospirillales</taxon>
        <taxon>Zavarziniaceae</taxon>
        <taxon>Zavarzinia</taxon>
    </lineage>
</organism>
<evidence type="ECO:0000259" key="7">
    <source>
        <dbReference type="Pfam" id="PF13193"/>
    </source>
</evidence>
<keyword evidence="2" id="KW-0436">Ligase</keyword>
<feature type="domain" description="AMP-binding enzyme C-terminal" evidence="7">
    <location>
        <begin position="411"/>
        <end position="486"/>
    </location>
</feature>
<dbReference type="EC" id="6.2.1.44" evidence="4"/>
<dbReference type="InterPro" id="IPR020845">
    <property type="entry name" value="AMP-binding_CS"/>
</dbReference>
<dbReference type="EMBL" id="QGLF01000002">
    <property type="protein sequence ID" value="PWR21681.1"/>
    <property type="molecule type" value="Genomic_DNA"/>
</dbReference>
<dbReference type="PROSITE" id="PS00455">
    <property type="entry name" value="AMP_BINDING"/>
    <property type="match status" value="1"/>
</dbReference>
<dbReference type="AlphaFoldDB" id="A0A317E4V3"/>
<dbReference type="InterPro" id="IPR045851">
    <property type="entry name" value="AMP-bd_C_sf"/>
</dbReference>
<dbReference type="GO" id="GO:0016405">
    <property type="term" value="F:CoA-ligase activity"/>
    <property type="evidence" value="ECO:0007669"/>
    <property type="project" value="TreeGrafter"/>
</dbReference>
<sequence length="504" mass="53309">MVEPVMSSLAFDAARRFGDAVALTLPGQGSLTFHEIDQRAGRFAGGLAALGIGPGDRVVLHLPNGWEWIAAYHALARLGAVVVPANILLSPQEVGYAAADSGAKALILPAERRDAVPVPAGAIVIAPGGDAEFEALLASGYRAPVAVRPDDLFTIGYTSGTTGRPKGAMLSHRCVFSSMAATATIHVRHRGDTVLSALPLPHVYGNIVMNAAFQSGMRLVLLPRFDAGEVLRLIEIERVTLFEGVPTMYYQMLAHPDIAAAALGSLTRCTVGGQTMPTAKIEAVVSRFGCPLLELWGMTEVAGPAVTHSPYWPPRLGSIGLPVPGVEARIADLADPARDAGPGQAGELVVRGPLVTQGYWNNPAATAETIDPAGWLATGDIARMDEDGYIFIVDRKKDLIITAGYNVYPAELEQVIAMHPAVAMVAVAGVPDADKGEIAQAFVVRHSGAALDEAELLLHCRHHLAAYKIPRRIAFVSDLPKTSTGKILRRSLRDDARSQGAANH</sequence>
<comment type="similarity">
    <text evidence="1">Belongs to the ATP-dependent AMP-binding enzyme family.</text>
</comment>
<proteinExistence type="inferred from homology"/>
<dbReference type="InterPro" id="IPR025110">
    <property type="entry name" value="AMP-bd_C"/>
</dbReference>
<evidence type="ECO:0000256" key="5">
    <source>
        <dbReference type="ARBA" id="ARBA00067668"/>
    </source>
</evidence>
<protein>
    <recommendedName>
        <fullName evidence="5">3-methylmercaptopropionyl-CoA ligase</fullName>
        <ecNumber evidence="4">6.2.1.44</ecNumber>
    </recommendedName>
</protein>
<dbReference type="Pfam" id="PF00501">
    <property type="entry name" value="AMP-binding"/>
    <property type="match status" value="1"/>
</dbReference>
<dbReference type="FunFam" id="3.30.300.30:FF:000008">
    <property type="entry name" value="2,3-dihydroxybenzoate-AMP ligase"/>
    <property type="match status" value="1"/>
</dbReference>
<accession>A0A317E4V3</accession>
<evidence type="ECO:0000313" key="9">
    <source>
        <dbReference type="Proteomes" id="UP000246077"/>
    </source>
</evidence>
<evidence type="ECO:0000256" key="1">
    <source>
        <dbReference type="ARBA" id="ARBA00006432"/>
    </source>
</evidence>
<reference evidence="9" key="1">
    <citation type="submission" date="2018-05" db="EMBL/GenBank/DDBJ databases">
        <title>Zavarzinia sp. HR-AS.</title>
        <authorList>
            <person name="Lee Y."/>
            <person name="Jeon C.O."/>
        </authorList>
    </citation>
    <scope>NUCLEOTIDE SEQUENCE [LARGE SCALE GENOMIC DNA]</scope>
    <source>
        <strain evidence="9">DSM 1231</strain>
    </source>
</reference>
<dbReference type="InterPro" id="IPR042099">
    <property type="entry name" value="ANL_N_sf"/>
</dbReference>
<dbReference type="Gene3D" id="3.40.50.12780">
    <property type="entry name" value="N-terminal domain of ligase-like"/>
    <property type="match status" value="1"/>
</dbReference>
<dbReference type="RefSeq" id="WP_109920326.1">
    <property type="nucleotide sequence ID" value="NZ_QGLF01000002.1"/>
</dbReference>
<dbReference type="Gene3D" id="3.30.300.30">
    <property type="match status" value="1"/>
</dbReference>
<dbReference type="OrthoDB" id="9803968at2"/>
<keyword evidence="9" id="KW-1185">Reference proteome</keyword>
<name>A0A317E4V3_9PROT</name>
<evidence type="ECO:0000256" key="3">
    <source>
        <dbReference type="ARBA" id="ARBA00051915"/>
    </source>
</evidence>
<comment type="catalytic activity">
    <reaction evidence="3">
        <text>3-(methylsulfanyl)propanoate + ATP + CoA = 3-(methylsulfanyl)propanoyl-CoA + AMP + diphosphate</text>
        <dbReference type="Rhea" id="RHEA:43052"/>
        <dbReference type="ChEBI" id="CHEBI:30616"/>
        <dbReference type="ChEBI" id="CHEBI:33019"/>
        <dbReference type="ChEBI" id="CHEBI:49016"/>
        <dbReference type="ChEBI" id="CHEBI:57287"/>
        <dbReference type="ChEBI" id="CHEBI:82815"/>
        <dbReference type="ChEBI" id="CHEBI:456215"/>
        <dbReference type="EC" id="6.2.1.44"/>
    </reaction>
    <physiologicalReaction direction="left-to-right" evidence="3">
        <dbReference type="Rhea" id="RHEA:43053"/>
    </physiologicalReaction>
</comment>
<evidence type="ECO:0000313" key="8">
    <source>
        <dbReference type="EMBL" id="PWR21681.1"/>
    </source>
</evidence>
<dbReference type="PANTHER" id="PTHR24096">
    <property type="entry name" value="LONG-CHAIN-FATTY-ACID--COA LIGASE"/>
    <property type="match status" value="1"/>
</dbReference>
<dbReference type="Proteomes" id="UP000246077">
    <property type="component" value="Unassembled WGS sequence"/>
</dbReference>
<evidence type="ECO:0000256" key="2">
    <source>
        <dbReference type="ARBA" id="ARBA00022598"/>
    </source>
</evidence>